<evidence type="ECO:0000256" key="1">
    <source>
        <dbReference type="ARBA" id="ARBA00004496"/>
    </source>
</evidence>
<dbReference type="InterPro" id="IPR036034">
    <property type="entry name" value="PDZ_sf"/>
</dbReference>
<dbReference type="Gene3D" id="2.30.42.10">
    <property type="match status" value="1"/>
</dbReference>
<dbReference type="AlphaFoldDB" id="A0A1B8U1X9"/>
<dbReference type="KEGG" id="prn:BW723_13565"/>
<keyword evidence="13" id="KW-1185">Reference proteome</keyword>
<dbReference type="GO" id="GO:0006508">
    <property type="term" value="P:proteolysis"/>
    <property type="evidence" value="ECO:0007669"/>
    <property type="project" value="UniProtKB-UniRule"/>
</dbReference>
<accession>A0A1B8U1X9</accession>
<dbReference type="Gene3D" id="3.90.226.10">
    <property type="entry name" value="2-enoyl-CoA Hydratase, Chain A, domain 1"/>
    <property type="match status" value="1"/>
</dbReference>
<evidence type="ECO:0000256" key="2">
    <source>
        <dbReference type="ARBA" id="ARBA00008524"/>
    </source>
</evidence>
<dbReference type="SUPFAM" id="SSF50156">
    <property type="entry name" value="PDZ domain-like"/>
    <property type="match status" value="1"/>
</dbReference>
<feature type="site" description="Transition state stabilizer; via amide nitrogen" evidence="9">
    <location>
        <position position="949"/>
    </location>
</feature>
<dbReference type="Pfam" id="PF03572">
    <property type="entry name" value="Peptidase_S41"/>
    <property type="match status" value="1"/>
</dbReference>
<evidence type="ECO:0000259" key="11">
    <source>
        <dbReference type="PROSITE" id="PS50106"/>
    </source>
</evidence>
<dbReference type="Pfam" id="PF26549">
    <property type="entry name" value="Tricorn_N"/>
    <property type="match status" value="1"/>
</dbReference>
<dbReference type="CDD" id="cd07562">
    <property type="entry name" value="Peptidase_S41_TRI"/>
    <property type="match status" value="1"/>
</dbReference>
<dbReference type="SUPFAM" id="SSF52096">
    <property type="entry name" value="ClpP/crotonase"/>
    <property type="match status" value="1"/>
</dbReference>
<dbReference type="Pfam" id="PF26550">
    <property type="entry name" value="Tricorn_2nd"/>
    <property type="match status" value="1"/>
</dbReference>
<feature type="domain" description="PDZ" evidence="11">
    <location>
        <begin position="753"/>
        <end position="821"/>
    </location>
</feature>
<reference evidence="13" key="1">
    <citation type="submission" date="2016-02" db="EMBL/GenBank/DDBJ databases">
        <title>Paenibacillus sp. LPB0068, isolated from Crassostrea gigas.</title>
        <authorList>
            <person name="Shin S.-K."/>
            <person name="Yi H."/>
        </authorList>
    </citation>
    <scope>NUCLEOTIDE SEQUENCE [LARGE SCALE GENOMIC DNA]</scope>
    <source>
        <strain evidence="13">KCTC 23969</strain>
    </source>
</reference>
<evidence type="ECO:0000256" key="5">
    <source>
        <dbReference type="ARBA" id="ARBA00022801"/>
    </source>
</evidence>
<dbReference type="PROSITE" id="PS50106">
    <property type="entry name" value="PDZ"/>
    <property type="match status" value="1"/>
</dbReference>
<feature type="active site" description="Charge relay system" evidence="8">
    <location>
        <position position="731"/>
    </location>
</feature>
<feature type="signal peptide" evidence="10">
    <location>
        <begin position="1"/>
        <end position="19"/>
    </location>
</feature>
<sequence>MMKRLINLLVLFLVSTIFSQNNEVYFTLKPTLTPDGSEVIYSYQGDLWKVNSNGGDAFRLTAMDGTETDPSVSPDGKWLAFSSNQYGNYDVYIMSLNGGEIKQLTFHQSNDKVTSWNWDSKTINFTSNRFNRITNFTISIDGETPKRTFPHYFNTIHNVVQHPKTDDIYFNESWESSNFANRKRYKGDYNPDIKSYNIKTKKFTKHTSYRGKDFGVTIDKNGTVYFKSDEYKGEYNLYQLENGTKKRLTNFSTSIMWPKVSANGNKIVFRKDYQIYVYDVAKNTSKKLNININNNSTVAKNQSYNVKGNITFFDVSADGKKMAFVSRGKLFVSDVKGKFIKEIDTKKDEAVQEVKWLKDNKSLIYSRSYNGYYNWFLVDVTNASSKKQITKNTMNNRQITFNSDLTKGVYLSGRNEIHIIDLKTFKSELVVKDELWGFYNSNPYFSPDDKYLVYNAYRDFEADILVYNMASKKTINLTNTKVSESEPAWSSDGKYIYFTSERTSPNFPSGGKGASKVYQMALDKFEKPFKMNKVNELFAKKDTTKKDKKKPEIKVDINSNGLMDRLTRISPRFGNQRNISIINSGDKTHILYISNHDEGTNKLWKTTIEPFENNKTVKLGDTRIFGYQYVSAKKNHYILASGKIHTLNLTTNKLKAIAIDTKFNKSLADEFEQMYFEAWAGMEENFYDENFHGQNWQKLRDRYAKYLPYVSERADLRLIFNDMLGELNTSHFGFNSYGAEEKIYYGTRTLATGIVFNNDNPYQVDRIVTESPVDVKNKGIRKGDVLIAVNGVEVDATKNRESYFTNPENKDEIQLTFSRNKTNFDVYIHTTSYLNVRNLIYDEWQDENQKYVDQKTNNEIAYVHMKNMGGGELTKFYQDLMSEEAYKKGLILDLRYNTGGNVHDAVLNFLQQKQYLNWKYREGKLTSQSNFSYGNKPIVLLINEQSLSDAEMTAAGFKELGLGTIVGTETYRWIIFTSGKSLVDGSFYRLPSWGCYTLDGKDLELNGVAPDVYVGKNFKDRLDKNTPQLDKAIEIIMQKIK</sequence>
<dbReference type="InterPro" id="IPR011044">
    <property type="entry name" value="Quino_amine_DH_bsu"/>
</dbReference>
<comment type="subcellular location">
    <subcellularLocation>
        <location evidence="1 7">Cytoplasm</location>
    </subcellularLocation>
</comment>
<dbReference type="Pfam" id="PF14684">
    <property type="entry name" value="Tricorn_C1"/>
    <property type="match status" value="1"/>
</dbReference>
<evidence type="ECO:0000256" key="6">
    <source>
        <dbReference type="ARBA" id="ARBA00022825"/>
    </source>
</evidence>
<keyword evidence="4 7" id="KW-0645">Protease</keyword>
<keyword evidence="5 7" id="KW-0378">Hydrolase</keyword>
<dbReference type="SMART" id="SM00245">
    <property type="entry name" value="TSPc"/>
    <property type="match status" value="1"/>
</dbReference>
<evidence type="ECO:0000256" key="10">
    <source>
        <dbReference type="SAM" id="SignalP"/>
    </source>
</evidence>
<feature type="active site" description="Charge relay system" evidence="8">
    <location>
        <position position="1004"/>
    </location>
</feature>
<dbReference type="STRING" id="996801.BW723_13565"/>
<dbReference type="InterPro" id="IPR028204">
    <property type="entry name" value="Tricorn_C1"/>
</dbReference>
<proteinExistence type="inferred from homology"/>
<organism evidence="12 13">
    <name type="scientific">Polaribacter reichenbachii</name>
    <dbReference type="NCBI Taxonomy" id="996801"/>
    <lineage>
        <taxon>Bacteria</taxon>
        <taxon>Pseudomonadati</taxon>
        <taxon>Bacteroidota</taxon>
        <taxon>Flavobacteriia</taxon>
        <taxon>Flavobacteriales</taxon>
        <taxon>Flavobacteriaceae</taxon>
    </lineage>
</organism>
<comment type="similarity">
    <text evidence="2 7">Belongs to the peptidase S41B family.</text>
</comment>
<dbReference type="Gene3D" id="2.130.10.10">
    <property type="entry name" value="YVTN repeat-like/Quinoprotein amine dehydrogenase"/>
    <property type="match status" value="1"/>
</dbReference>
<feature type="active site" description="Nucleophile" evidence="8">
    <location>
        <position position="948"/>
    </location>
</feature>
<dbReference type="InterPro" id="IPR012393">
    <property type="entry name" value="Tricorn_protease"/>
</dbReference>
<gene>
    <name evidence="12" type="ORF">LPB301_08215</name>
</gene>
<keyword evidence="10" id="KW-0732">Signal</keyword>
<evidence type="ECO:0000256" key="3">
    <source>
        <dbReference type="ARBA" id="ARBA00022490"/>
    </source>
</evidence>
<dbReference type="InterPro" id="IPR005151">
    <property type="entry name" value="Tail-specific_protease"/>
</dbReference>
<dbReference type="GO" id="GO:0005737">
    <property type="term" value="C:cytoplasm"/>
    <property type="evidence" value="ECO:0007669"/>
    <property type="project" value="UniProtKB-SubCell"/>
</dbReference>
<evidence type="ECO:0000256" key="7">
    <source>
        <dbReference type="PIRNR" id="PIRNR036421"/>
    </source>
</evidence>
<dbReference type="InterPro" id="IPR029045">
    <property type="entry name" value="ClpP/crotonase-like_dom_sf"/>
</dbReference>
<name>A0A1B8U1X9_9FLAO</name>
<evidence type="ECO:0000256" key="9">
    <source>
        <dbReference type="PIRSR" id="PIRSR036421-3"/>
    </source>
</evidence>
<evidence type="ECO:0000313" key="12">
    <source>
        <dbReference type="EMBL" id="OBY65789.1"/>
    </source>
</evidence>
<dbReference type="PANTHER" id="PTHR43253:SF1">
    <property type="entry name" value="TRICORN PROTEASE HOMOLOG 2-RELATED"/>
    <property type="match status" value="1"/>
</dbReference>
<evidence type="ECO:0000313" key="13">
    <source>
        <dbReference type="Proteomes" id="UP000092612"/>
    </source>
</evidence>
<dbReference type="PANTHER" id="PTHR43253">
    <property type="entry name" value="TRICORN PROTEASE HOMOLOG 2-RELATED"/>
    <property type="match status" value="1"/>
</dbReference>
<dbReference type="InterPro" id="IPR001478">
    <property type="entry name" value="PDZ"/>
</dbReference>
<evidence type="ECO:0000256" key="8">
    <source>
        <dbReference type="PIRSR" id="PIRSR036421-1"/>
    </source>
</evidence>
<comment type="function">
    <text evidence="7">Degrades oligopeptides.</text>
</comment>
<dbReference type="PIRSF" id="PIRSF036421">
    <property type="entry name" value="Tricorn_protease"/>
    <property type="match status" value="1"/>
</dbReference>
<feature type="chain" id="PRO_5008615894" description="Tricorn protease homolog" evidence="10">
    <location>
        <begin position="20"/>
        <end position="1041"/>
    </location>
</feature>
<protein>
    <recommendedName>
        <fullName evidence="7">Tricorn protease homolog</fullName>
        <ecNumber evidence="7">3.4.21.-</ecNumber>
    </recommendedName>
</protein>
<dbReference type="EMBL" id="LSFL01000029">
    <property type="protein sequence ID" value="OBY65789.1"/>
    <property type="molecule type" value="Genomic_DNA"/>
</dbReference>
<dbReference type="Gene3D" id="3.30.750.44">
    <property type="match status" value="1"/>
</dbReference>
<dbReference type="SUPFAM" id="SSF50969">
    <property type="entry name" value="YVTN repeat-like/Quinoprotein amine dehydrogenase"/>
    <property type="match status" value="1"/>
</dbReference>
<dbReference type="SUPFAM" id="SSF82171">
    <property type="entry name" value="DPP6 N-terminal domain-like"/>
    <property type="match status" value="1"/>
</dbReference>
<keyword evidence="3 7" id="KW-0963">Cytoplasm</keyword>
<keyword evidence="6 7" id="KW-0720">Serine protease</keyword>
<comment type="caution">
    <text evidence="12">The sequence shown here is derived from an EMBL/GenBank/DDBJ whole genome shotgun (WGS) entry which is preliminary data.</text>
</comment>
<dbReference type="Proteomes" id="UP000092612">
    <property type="component" value="Unassembled WGS sequence"/>
</dbReference>
<dbReference type="EC" id="3.4.21.-" evidence="7"/>
<dbReference type="Gene3D" id="2.120.10.60">
    <property type="entry name" value="Tricorn protease N-terminal domain"/>
    <property type="match status" value="1"/>
</dbReference>
<evidence type="ECO:0000256" key="4">
    <source>
        <dbReference type="ARBA" id="ARBA00022670"/>
    </source>
</evidence>
<dbReference type="GO" id="GO:0008236">
    <property type="term" value="F:serine-type peptidase activity"/>
    <property type="evidence" value="ECO:0007669"/>
    <property type="project" value="UniProtKB-UniRule"/>
</dbReference>
<dbReference type="InterPro" id="IPR015943">
    <property type="entry name" value="WD40/YVTN_repeat-like_dom_sf"/>
</dbReference>